<protein>
    <submittedName>
        <fullName evidence="1">Uncharacterized protein</fullName>
    </submittedName>
</protein>
<dbReference type="KEGG" id="pbv:AR543_04540"/>
<dbReference type="AlphaFoldDB" id="A0A172ZCL1"/>
<gene>
    <name evidence="1" type="ORF">AR543_04540</name>
</gene>
<dbReference type="STRING" id="1616788.AR543_04540"/>
<reference evidence="1 2" key="2">
    <citation type="journal article" date="2016" name="Int. J. Syst. Evol. Microbiol.">
        <title>Paenibacillus bovis sp. nov., isolated from raw yak (Bos grunniens) milk.</title>
        <authorList>
            <person name="Gao C."/>
            <person name="Han J."/>
            <person name="Liu Z."/>
            <person name="Xu X."/>
            <person name="Hang F."/>
            <person name="Wu Z."/>
        </authorList>
    </citation>
    <scope>NUCLEOTIDE SEQUENCE [LARGE SCALE GENOMIC DNA]</scope>
    <source>
        <strain evidence="1 2">BD3526</strain>
    </source>
</reference>
<dbReference type="EMBL" id="CP013023">
    <property type="protein sequence ID" value="ANF95358.1"/>
    <property type="molecule type" value="Genomic_DNA"/>
</dbReference>
<proteinExistence type="predicted"/>
<keyword evidence="2" id="KW-1185">Reference proteome</keyword>
<evidence type="ECO:0000313" key="1">
    <source>
        <dbReference type="EMBL" id="ANF95358.1"/>
    </source>
</evidence>
<accession>A0A172ZCL1</accession>
<reference evidence="2" key="1">
    <citation type="submission" date="2015-10" db="EMBL/GenBank/DDBJ databases">
        <title>Genome of Paenibacillus bovis sp. nov.</title>
        <authorList>
            <person name="Wu Z."/>
            <person name="Gao C."/>
            <person name="Liu Z."/>
            <person name="Zheng H."/>
        </authorList>
    </citation>
    <scope>NUCLEOTIDE SEQUENCE [LARGE SCALE GENOMIC DNA]</scope>
    <source>
        <strain evidence="2">BD3526</strain>
    </source>
</reference>
<sequence length="161" mass="19283">MHYPLRYIEWSEDKQRELGRIHEYPSMHSDELFVHKLVDAIKLNHRIWVHISHESENTGQHIVYARPFAEELPYPYQKSLARTITGQKDYPSSLQPEYWVWNGDSFERISGYDYSMAALDIARRLLDHYWVENGVTYDMLYTVLDADRQKVMFFLSEVRHG</sequence>
<dbReference type="Proteomes" id="UP000078148">
    <property type="component" value="Chromosome"/>
</dbReference>
<organism evidence="1 2">
    <name type="scientific">Paenibacillus bovis</name>
    <dbReference type="NCBI Taxonomy" id="1616788"/>
    <lineage>
        <taxon>Bacteria</taxon>
        <taxon>Bacillati</taxon>
        <taxon>Bacillota</taxon>
        <taxon>Bacilli</taxon>
        <taxon>Bacillales</taxon>
        <taxon>Paenibacillaceae</taxon>
        <taxon>Paenibacillus</taxon>
    </lineage>
</organism>
<evidence type="ECO:0000313" key="2">
    <source>
        <dbReference type="Proteomes" id="UP000078148"/>
    </source>
</evidence>
<name>A0A172ZCL1_9BACL</name>